<organism evidence="1 2">
    <name type="scientific">Treponema vincentii ATCC 35580</name>
    <dbReference type="NCBI Taxonomy" id="596324"/>
    <lineage>
        <taxon>Bacteria</taxon>
        <taxon>Pseudomonadati</taxon>
        <taxon>Spirochaetota</taxon>
        <taxon>Spirochaetia</taxon>
        <taxon>Spirochaetales</taxon>
        <taxon>Treponemataceae</taxon>
        <taxon>Treponema</taxon>
    </lineage>
</organism>
<accession>C8PND9</accession>
<evidence type="ECO:0000313" key="1">
    <source>
        <dbReference type="EMBL" id="EEV21044.1"/>
    </source>
</evidence>
<gene>
    <name evidence="1" type="ORF">TREVI0001_2570</name>
</gene>
<protein>
    <submittedName>
        <fullName evidence="1">Uncharacterized protein</fullName>
    </submittedName>
</protein>
<sequence length="43" mass="5056">MLFGESPVTTSKPAIKSVVNILQRFLFIRYIRDYEVSFYPCLI</sequence>
<dbReference type="AlphaFoldDB" id="C8PND9"/>
<comment type="caution">
    <text evidence="1">The sequence shown here is derived from an EMBL/GenBank/DDBJ whole genome shotgun (WGS) entry which is preliminary data.</text>
</comment>
<dbReference type="EMBL" id="ACYH01000013">
    <property type="protein sequence ID" value="EEV21044.1"/>
    <property type="molecule type" value="Genomic_DNA"/>
</dbReference>
<evidence type="ECO:0000313" key="2">
    <source>
        <dbReference type="Proteomes" id="UP000004509"/>
    </source>
</evidence>
<name>C8PND9_9SPIR</name>
<reference evidence="1 2" key="1">
    <citation type="submission" date="2009-07" db="EMBL/GenBank/DDBJ databases">
        <authorList>
            <person name="Madupu R."/>
            <person name="Sebastian Y."/>
            <person name="Durkin A.S."/>
            <person name="Torralba M."/>
            <person name="Methe B."/>
            <person name="Sutton G.G."/>
            <person name="Strausberg R.L."/>
            <person name="Nelson K.E."/>
        </authorList>
    </citation>
    <scope>NUCLEOTIDE SEQUENCE [LARGE SCALE GENOMIC DNA]</scope>
    <source>
        <strain evidence="1 2">ATCC 35580</strain>
    </source>
</reference>
<proteinExistence type="predicted"/>
<dbReference type="Proteomes" id="UP000004509">
    <property type="component" value="Unassembled WGS sequence"/>
</dbReference>